<dbReference type="AlphaFoldDB" id="A0A4Y7K6M4"/>
<dbReference type="EMBL" id="CM010720">
    <property type="protein sequence ID" value="RZC67628.1"/>
    <property type="molecule type" value="Genomic_DNA"/>
</dbReference>
<evidence type="ECO:0000313" key="2">
    <source>
        <dbReference type="Proteomes" id="UP000316621"/>
    </source>
</evidence>
<evidence type="ECO:0000313" key="1">
    <source>
        <dbReference type="EMBL" id="RZC67628.1"/>
    </source>
</evidence>
<gene>
    <name evidence="1" type="ORF">C5167_011315</name>
</gene>
<dbReference type="Proteomes" id="UP000316621">
    <property type="component" value="Chromosome 6"/>
</dbReference>
<dbReference type="Gramene" id="RZC67628">
    <property type="protein sequence ID" value="RZC67628"/>
    <property type="gene ID" value="C5167_011315"/>
</dbReference>
<accession>A0A4Y7K6M4</accession>
<name>A0A4Y7K6M4_PAPSO</name>
<protein>
    <submittedName>
        <fullName evidence="1">Uncharacterized protein</fullName>
    </submittedName>
</protein>
<sequence length="85" mass="9820">MDVGFVRVAAGVATGVTGVCGVLETRRKGIWCSCSRDRKWWKLVFKRNYGMDVRIETYRELRASGADWLEVMEIVELKQMVMDMK</sequence>
<reference evidence="1 2" key="1">
    <citation type="journal article" date="2018" name="Science">
        <title>The opium poppy genome and morphinan production.</title>
        <authorList>
            <person name="Guo L."/>
            <person name="Winzer T."/>
            <person name="Yang X."/>
            <person name="Li Y."/>
            <person name="Ning Z."/>
            <person name="He Z."/>
            <person name="Teodor R."/>
            <person name="Lu Y."/>
            <person name="Bowser T.A."/>
            <person name="Graham I.A."/>
            <person name="Ye K."/>
        </authorList>
    </citation>
    <scope>NUCLEOTIDE SEQUENCE [LARGE SCALE GENOMIC DNA]</scope>
    <source>
        <strain evidence="2">cv. HN1</strain>
        <tissue evidence="1">Leaves</tissue>
    </source>
</reference>
<keyword evidence="2" id="KW-1185">Reference proteome</keyword>
<proteinExistence type="predicted"/>
<organism evidence="1 2">
    <name type="scientific">Papaver somniferum</name>
    <name type="common">Opium poppy</name>
    <dbReference type="NCBI Taxonomy" id="3469"/>
    <lineage>
        <taxon>Eukaryota</taxon>
        <taxon>Viridiplantae</taxon>
        <taxon>Streptophyta</taxon>
        <taxon>Embryophyta</taxon>
        <taxon>Tracheophyta</taxon>
        <taxon>Spermatophyta</taxon>
        <taxon>Magnoliopsida</taxon>
        <taxon>Ranunculales</taxon>
        <taxon>Papaveraceae</taxon>
        <taxon>Papaveroideae</taxon>
        <taxon>Papaver</taxon>
    </lineage>
</organism>